<accession>A0A9P4JIC2</accession>
<proteinExistence type="predicted"/>
<feature type="signal peptide" evidence="2">
    <location>
        <begin position="1"/>
        <end position="18"/>
    </location>
</feature>
<reference evidence="3" key="1">
    <citation type="journal article" date="2020" name="Stud. Mycol.">
        <title>101 Dothideomycetes genomes: a test case for predicting lifestyles and emergence of pathogens.</title>
        <authorList>
            <person name="Haridas S."/>
            <person name="Albert R."/>
            <person name="Binder M."/>
            <person name="Bloem J."/>
            <person name="Labutti K."/>
            <person name="Salamov A."/>
            <person name="Andreopoulos B."/>
            <person name="Baker S."/>
            <person name="Barry K."/>
            <person name="Bills G."/>
            <person name="Bluhm B."/>
            <person name="Cannon C."/>
            <person name="Castanera R."/>
            <person name="Culley D."/>
            <person name="Daum C."/>
            <person name="Ezra D."/>
            <person name="Gonzalez J."/>
            <person name="Henrissat B."/>
            <person name="Kuo A."/>
            <person name="Liang C."/>
            <person name="Lipzen A."/>
            <person name="Lutzoni F."/>
            <person name="Magnuson J."/>
            <person name="Mondo S."/>
            <person name="Nolan M."/>
            <person name="Ohm R."/>
            <person name="Pangilinan J."/>
            <person name="Park H.-J."/>
            <person name="Ramirez L."/>
            <person name="Alfaro M."/>
            <person name="Sun H."/>
            <person name="Tritt A."/>
            <person name="Yoshinaga Y."/>
            <person name="Zwiers L.-H."/>
            <person name="Turgeon B."/>
            <person name="Goodwin S."/>
            <person name="Spatafora J."/>
            <person name="Crous P."/>
            <person name="Grigoriev I."/>
        </authorList>
    </citation>
    <scope>NUCLEOTIDE SEQUENCE</scope>
    <source>
        <strain evidence="3">ATCC 74209</strain>
    </source>
</reference>
<feature type="compositionally biased region" description="Polar residues" evidence="1">
    <location>
        <begin position="206"/>
        <end position="218"/>
    </location>
</feature>
<name>A0A9P4JIC2_9PLEO</name>
<gene>
    <name evidence="3" type="ORF">GQ43DRAFT_475797</name>
</gene>
<evidence type="ECO:0000256" key="1">
    <source>
        <dbReference type="SAM" id="MobiDB-lite"/>
    </source>
</evidence>
<keyword evidence="2" id="KW-0732">Signal</keyword>
<evidence type="ECO:0000313" key="4">
    <source>
        <dbReference type="Proteomes" id="UP000799536"/>
    </source>
</evidence>
<dbReference type="AlphaFoldDB" id="A0A9P4JIC2"/>
<feature type="region of interest" description="Disordered" evidence="1">
    <location>
        <begin position="198"/>
        <end position="225"/>
    </location>
</feature>
<comment type="caution">
    <text evidence="3">The sequence shown here is derived from an EMBL/GenBank/DDBJ whole genome shotgun (WGS) entry which is preliminary data.</text>
</comment>
<feature type="chain" id="PRO_5040484220" evidence="2">
    <location>
        <begin position="19"/>
        <end position="225"/>
    </location>
</feature>
<dbReference type="Proteomes" id="UP000799536">
    <property type="component" value="Unassembled WGS sequence"/>
</dbReference>
<keyword evidence="4" id="KW-1185">Reference proteome</keyword>
<dbReference type="EMBL" id="ML994287">
    <property type="protein sequence ID" value="KAF2197038.1"/>
    <property type="molecule type" value="Genomic_DNA"/>
</dbReference>
<sequence length="225" mass="25068">MFSKLLLPLYALAGLSTASVVSQKYLHKEQPTDEPSQPQIHELLSGGCEYGLNVTMSVAEVGHITHNNGRLRVTKNGKPTPWRLEKRDAKDSWYIYYQHPAGNKHYWSGLSGEEVYISNTPQEIKIKYALTETGTPSVAIYWDEYCFRVREDDGRVLMNWNTQCENVIISPVASHPWESAEAMCQPPPSALGQYRGEGGDGLNGEINAQGTYGISSRGPSEACWT</sequence>
<protein>
    <submittedName>
        <fullName evidence="3">Uncharacterized protein</fullName>
    </submittedName>
</protein>
<organism evidence="3 4">
    <name type="scientific">Delitschia confertaspora ATCC 74209</name>
    <dbReference type="NCBI Taxonomy" id="1513339"/>
    <lineage>
        <taxon>Eukaryota</taxon>
        <taxon>Fungi</taxon>
        <taxon>Dikarya</taxon>
        <taxon>Ascomycota</taxon>
        <taxon>Pezizomycotina</taxon>
        <taxon>Dothideomycetes</taxon>
        <taxon>Pleosporomycetidae</taxon>
        <taxon>Pleosporales</taxon>
        <taxon>Delitschiaceae</taxon>
        <taxon>Delitschia</taxon>
    </lineage>
</organism>
<evidence type="ECO:0000313" key="3">
    <source>
        <dbReference type="EMBL" id="KAF2197038.1"/>
    </source>
</evidence>
<evidence type="ECO:0000256" key="2">
    <source>
        <dbReference type="SAM" id="SignalP"/>
    </source>
</evidence>